<proteinExistence type="predicted"/>
<dbReference type="GO" id="GO:0005524">
    <property type="term" value="F:ATP binding"/>
    <property type="evidence" value="ECO:0007669"/>
    <property type="project" value="UniProtKB-KW"/>
</dbReference>
<evidence type="ECO:0000256" key="6">
    <source>
        <dbReference type="SAM" id="MobiDB-lite"/>
    </source>
</evidence>
<dbReference type="InterPro" id="IPR027417">
    <property type="entry name" value="P-loop_NTPase"/>
</dbReference>
<evidence type="ECO:0000259" key="7">
    <source>
        <dbReference type="PROSITE" id="PS50893"/>
    </source>
</evidence>
<accession>A0A0S4QKH4</accession>
<keyword evidence="2" id="KW-0813">Transport</keyword>
<keyword evidence="3" id="KW-0547">Nucleotide-binding</keyword>
<dbReference type="AlphaFoldDB" id="A0A0S4QKH4"/>
<evidence type="ECO:0000256" key="1">
    <source>
        <dbReference type="ARBA" id="ARBA00004202"/>
    </source>
</evidence>
<feature type="domain" description="ABC transporter" evidence="7">
    <location>
        <begin position="10"/>
        <end position="255"/>
    </location>
</feature>
<dbReference type="Gene3D" id="3.40.50.300">
    <property type="entry name" value="P-loop containing nucleotide triphosphate hydrolases"/>
    <property type="match status" value="1"/>
</dbReference>
<protein>
    <submittedName>
        <fullName evidence="8">ABC-2 type transport system ATP-binding protein</fullName>
    </submittedName>
</protein>
<dbReference type="PANTHER" id="PTHR42711:SF1">
    <property type="entry name" value="ABC-TRANSPORT PROTEIN, ATP-BINDING COMPONENT"/>
    <property type="match status" value="1"/>
</dbReference>
<gene>
    <name evidence="8" type="ORF">Ga0074812_106242</name>
</gene>
<evidence type="ECO:0000313" key="8">
    <source>
        <dbReference type="EMBL" id="CUU55987.1"/>
    </source>
</evidence>
<dbReference type="PANTHER" id="PTHR42711">
    <property type="entry name" value="ABC TRANSPORTER ATP-BINDING PROTEIN"/>
    <property type="match status" value="1"/>
</dbReference>
<keyword evidence="4 8" id="KW-0067">ATP-binding</keyword>
<name>A0A0S4QKH4_9ACTN</name>
<evidence type="ECO:0000256" key="4">
    <source>
        <dbReference type="ARBA" id="ARBA00022840"/>
    </source>
</evidence>
<reference evidence="9" key="1">
    <citation type="submission" date="2015-11" db="EMBL/GenBank/DDBJ databases">
        <authorList>
            <person name="Varghese N."/>
        </authorList>
    </citation>
    <scope>NUCLEOTIDE SEQUENCE [LARGE SCALE GENOMIC DNA]</scope>
    <source>
        <strain evidence="9">DSM 45899</strain>
    </source>
</reference>
<dbReference type="SMART" id="SM00382">
    <property type="entry name" value="AAA"/>
    <property type="match status" value="1"/>
</dbReference>
<dbReference type="PROSITE" id="PS50893">
    <property type="entry name" value="ABC_TRANSPORTER_2"/>
    <property type="match status" value="1"/>
</dbReference>
<dbReference type="InterPro" id="IPR003593">
    <property type="entry name" value="AAA+_ATPase"/>
</dbReference>
<keyword evidence="5" id="KW-0046">Antibiotic resistance</keyword>
<dbReference type="InterPro" id="IPR050763">
    <property type="entry name" value="ABC_transporter_ATP-binding"/>
</dbReference>
<comment type="subcellular location">
    <subcellularLocation>
        <location evidence="1">Cell membrane</location>
        <topology evidence="1">Peripheral membrane protein</topology>
    </subcellularLocation>
</comment>
<evidence type="ECO:0000313" key="9">
    <source>
        <dbReference type="Proteomes" id="UP000198802"/>
    </source>
</evidence>
<evidence type="ECO:0000256" key="5">
    <source>
        <dbReference type="ARBA" id="ARBA00023251"/>
    </source>
</evidence>
<dbReference type="Proteomes" id="UP000198802">
    <property type="component" value="Unassembled WGS sequence"/>
</dbReference>
<dbReference type="RefSeq" id="WP_091275332.1">
    <property type="nucleotide sequence ID" value="NZ_FAOZ01000006.1"/>
</dbReference>
<organism evidence="8 9">
    <name type="scientific">Parafrankia irregularis</name>
    <dbReference type="NCBI Taxonomy" id="795642"/>
    <lineage>
        <taxon>Bacteria</taxon>
        <taxon>Bacillati</taxon>
        <taxon>Actinomycetota</taxon>
        <taxon>Actinomycetes</taxon>
        <taxon>Frankiales</taxon>
        <taxon>Frankiaceae</taxon>
        <taxon>Parafrankia</taxon>
    </lineage>
</organism>
<dbReference type="GO" id="GO:0005886">
    <property type="term" value="C:plasma membrane"/>
    <property type="evidence" value="ECO:0007669"/>
    <property type="project" value="UniProtKB-SubCell"/>
</dbReference>
<evidence type="ECO:0000256" key="3">
    <source>
        <dbReference type="ARBA" id="ARBA00022741"/>
    </source>
</evidence>
<dbReference type="SUPFAM" id="SSF52540">
    <property type="entry name" value="P-loop containing nucleoside triphosphate hydrolases"/>
    <property type="match status" value="1"/>
</dbReference>
<sequence length="344" mass="38167">MILSSDASVIDVSEVTRTFVLRRRTGWMRRERSDVHAVRDLSFSVRAGEMVGYLGPNGAGKSTTIKMLVGILTPSAGRMRVAGLDPSRQRLRLARRIGVVFGQRSALWSDLPLRDSFDLIQRIYRIPPARYRRNLDEFIELLDLASFIDTPVRQLSLGQRMRGSVTAAFLPEPEIVYLDEPTIGLDVVSKAAVRSFLARTNRESGTTILLTTHDMTDVEQLCRRVMVIDHGRLGFDGTLDELRTRIGGVRTLRVDLAEPHPPMTIEGAQVVRVDGARQWLEFSSQDSAAPLVSAVAARYPLVDLAVGEPAIEDVVARLYTTDRLPAVPPSRTDPDPAHPPSPVR</sequence>
<evidence type="ECO:0000256" key="2">
    <source>
        <dbReference type="ARBA" id="ARBA00022448"/>
    </source>
</evidence>
<keyword evidence="9" id="KW-1185">Reference proteome</keyword>
<dbReference type="GO" id="GO:0016887">
    <property type="term" value="F:ATP hydrolysis activity"/>
    <property type="evidence" value="ECO:0007669"/>
    <property type="project" value="InterPro"/>
</dbReference>
<dbReference type="InterPro" id="IPR003439">
    <property type="entry name" value="ABC_transporter-like_ATP-bd"/>
</dbReference>
<dbReference type="Pfam" id="PF00005">
    <property type="entry name" value="ABC_tran"/>
    <property type="match status" value="1"/>
</dbReference>
<dbReference type="EMBL" id="FAOZ01000006">
    <property type="protein sequence ID" value="CUU55987.1"/>
    <property type="molecule type" value="Genomic_DNA"/>
</dbReference>
<feature type="region of interest" description="Disordered" evidence="6">
    <location>
        <begin position="324"/>
        <end position="344"/>
    </location>
</feature>
<dbReference type="GO" id="GO:0046677">
    <property type="term" value="P:response to antibiotic"/>
    <property type="evidence" value="ECO:0007669"/>
    <property type="project" value="UniProtKB-KW"/>
</dbReference>